<keyword evidence="5" id="KW-1185">Reference proteome</keyword>
<dbReference type="InterPro" id="IPR011029">
    <property type="entry name" value="DEATH-like_dom_sf"/>
</dbReference>
<dbReference type="PANTHER" id="PTHR14657">
    <property type="entry name" value="IGF-LIKE FAMILY RECEPTOR 1"/>
    <property type="match status" value="1"/>
</dbReference>
<keyword evidence="1" id="KW-1015">Disulfide bond</keyword>
<comment type="caution">
    <text evidence="1">Lacks conserved residue(s) required for the propagation of feature annotation.</text>
</comment>
<name>A0AAV1NNA6_SCOSC</name>
<dbReference type="PROSITE" id="PS00652">
    <property type="entry name" value="TNFR_NGFR_1"/>
    <property type="match status" value="1"/>
</dbReference>
<dbReference type="Proteomes" id="UP001314229">
    <property type="component" value="Unassembled WGS sequence"/>
</dbReference>
<keyword evidence="2" id="KW-0812">Transmembrane</keyword>
<sequence>MMTGYSDKCKDLTTRLVEDKCVPCSKPTPGLENTPNCGYDDNNGRHEVPTQPCKANSFNDGSNTLCKPCTPCPAGFHTVSPCNSTTDTQCNDLRSRTSAFPARETTTQSVLTSFNNKSTIQTNQGFSSTPAQYPANPSVPWTLPLAIIVSIMFVVLSAYIIYKKRKRGNANANVNRRSYMNATFTSLSASPGNDLENILSPDIFSDPLRTVLDNLDVLEELVILLDPESHGVKNTRHLASLCSFTSTWITYTYSMKDNKSPLKAVLEGVTSKHPEWTVGHLAKLLRHMERNDAISVLAKLSQ</sequence>
<comment type="caution">
    <text evidence="4">The sequence shown here is derived from an EMBL/GenBank/DDBJ whole genome shotgun (WGS) entry which is preliminary data.</text>
</comment>
<dbReference type="GO" id="GO:0005886">
    <property type="term" value="C:plasma membrane"/>
    <property type="evidence" value="ECO:0007669"/>
    <property type="project" value="TreeGrafter"/>
</dbReference>
<gene>
    <name evidence="4" type="ORF">FSCOSCO3_A002195</name>
</gene>
<feature type="domain" description="TNFR-Cys" evidence="3">
    <location>
        <begin position="52"/>
        <end position="90"/>
    </location>
</feature>
<evidence type="ECO:0000256" key="2">
    <source>
        <dbReference type="SAM" id="Phobius"/>
    </source>
</evidence>
<evidence type="ECO:0000313" key="4">
    <source>
        <dbReference type="EMBL" id="CAK6960453.1"/>
    </source>
</evidence>
<dbReference type="PANTHER" id="PTHR14657:SF2">
    <property type="entry name" value="IGF-LIKE FAMILY RECEPTOR 1"/>
    <property type="match status" value="1"/>
</dbReference>
<dbReference type="PROSITE" id="PS50050">
    <property type="entry name" value="TNFR_NGFR_2"/>
    <property type="match status" value="1"/>
</dbReference>
<dbReference type="SUPFAM" id="SSF47986">
    <property type="entry name" value="DEATH domain"/>
    <property type="match status" value="1"/>
</dbReference>
<dbReference type="InterPro" id="IPR001368">
    <property type="entry name" value="TNFR/NGFR_Cys_rich_reg"/>
</dbReference>
<evidence type="ECO:0000259" key="3">
    <source>
        <dbReference type="PROSITE" id="PS50050"/>
    </source>
</evidence>
<keyword evidence="2" id="KW-1133">Transmembrane helix</keyword>
<accession>A0AAV1NNA6</accession>
<feature type="transmembrane region" description="Helical" evidence="2">
    <location>
        <begin position="141"/>
        <end position="162"/>
    </location>
</feature>
<feature type="disulfide bond" evidence="1">
    <location>
        <begin position="69"/>
        <end position="82"/>
    </location>
</feature>
<proteinExistence type="predicted"/>
<feature type="disulfide bond" evidence="1">
    <location>
        <begin position="72"/>
        <end position="90"/>
    </location>
</feature>
<dbReference type="Gene3D" id="2.10.50.10">
    <property type="entry name" value="Tumor Necrosis Factor Receptor, subunit A, domain 2"/>
    <property type="match status" value="1"/>
</dbReference>
<reference evidence="4 5" key="1">
    <citation type="submission" date="2024-01" db="EMBL/GenBank/DDBJ databases">
        <authorList>
            <person name="Alioto T."/>
            <person name="Alioto T."/>
            <person name="Gomez Garrido J."/>
        </authorList>
    </citation>
    <scope>NUCLEOTIDE SEQUENCE [LARGE SCALE GENOMIC DNA]</scope>
</reference>
<dbReference type="SMART" id="SM00208">
    <property type="entry name" value="TNFR"/>
    <property type="match status" value="1"/>
</dbReference>
<keyword evidence="4" id="KW-0675">Receptor</keyword>
<dbReference type="InterPro" id="IPR042355">
    <property type="entry name" value="IGFLR1"/>
</dbReference>
<organism evidence="4 5">
    <name type="scientific">Scomber scombrus</name>
    <name type="common">Atlantic mackerel</name>
    <name type="synonym">Scomber vernalis</name>
    <dbReference type="NCBI Taxonomy" id="13677"/>
    <lineage>
        <taxon>Eukaryota</taxon>
        <taxon>Metazoa</taxon>
        <taxon>Chordata</taxon>
        <taxon>Craniata</taxon>
        <taxon>Vertebrata</taxon>
        <taxon>Euteleostomi</taxon>
        <taxon>Actinopterygii</taxon>
        <taxon>Neopterygii</taxon>
        <taxon>Teleostei</taxon>
        <taxon>Neoteleostei</taxon>
        <taxon>Acanthomorphata</taxon>
        <taxon>Pelagiaria</taxon>
        <taxon>Scombriformes</taxon>
        <taxon>Scombridae</taxon>
        <taxon>Scomber</taxon>
    </lineage>
</organism>
<protein>
    <submittedName>
        <fullName evidence="4">IGF-like family receptor 1</fullName>
    </submittedName>
</protein>
<keyword evidence="2" id="KW-0472">Membrane</keyword>
<evidence type="ECO:0000313" key="5">
    <source>
        <dbReference type="Proteomes" id="UP001314229"/>
    </source>
</evidence>
<dbReference type="Pfam" id="PF00020">
    <property type="entry name" value="TNFR_c6"/>
    <property type="match status" value="1"/>
</dbReference>
<dbReference type="AlphaFoldDB" id="A0AAV1NNA6"/>
<evidence type="ECO:0000256" key="1">
    <source>
        <dbReference type="PROSITE-ProRule" id="PRU00206"/>
    </source>
</evidence>
<dbReference type="EMBL" id="CAWUFR010000045">
    <property type="protein sequence ID" value="CAK6960453.1"/>
    <property type="molecule type" value="Genomic_DNA"/>
</dbReference>
<feature type="repeat" description="TNFR-Cys" evidence="1">
    <location>
        <begin position="52"/>
        <end position="90"/>
    </location>
</feature>
<dbReference type="Gene3D" id="1.10.533.10">
    <property type="entry name" value="Death Domain, Fas"/>
    <property type="match status" value="1"/>
</dbReference>